<keyword evidence="4 10" id="KW-0745">Spermidine biosynthesis</keyword>
<dbReference type="InterPro" id="IPR017716">
    <property type="entry name" value="S-AdoMet_deCOase_pro-enz"/>
</dbReference>
<dbReference type="InterPro" id="IPR003826">
    <property type="entry name" value="AdoMetDC_fam_prok"/>
</dbReference>
<keyword evidence="7 10" id="KW-0456">Lyase</keyword>
<dbReference type="PANTHER" id="PTHR33866">
    <property type="entry name" value="S-ADENOSYLMETHIONINE DECARBOXYLASE PROENZYME"/>
    <property type="match status" value="1"/>
</dbReference>
<feature type="chain" id="PRO_5023246465" description="S-adenosylmethionine decarboxylase alpha chain" evidence="10">
    <location>
        <begin position="65"/>
        <end position="126"/>
    </location>
</feature>
<dbReference type="SUPFAM" id="SSF56276">
    <property type="entry name" value="S-adenosylmethionine decarboxylase"/>
    <property type="match status" value="1"/>
</dbReference>
<comment type="subunit">
    <text evidence="10">Heterotetramer of two alpha and two beta chains arranged as a dimer of alpha/beta heterodimers.</text>
</comment>
<comment type="cofactor">
    <cofactor evidence="10">
        <name>pyruvate</name>
        <dbReference type="ChEBI" id="CHEBI:15361"/>
    </cofactor>
    <text evidence="10">Binds 1 pyruvoyl group covalently per subunit.</text>
</comment>
<evidence type="ECO:0000256" key="1">
    <source>
        <dbReference type="ARBA" id="ARBA00022691"/>
    </source>
</evidence>
<protein>
    <recommendedName>
        <fullName evidence="10">S-adenosylmethionine decarboxylase proenzyme</fullName>
        <shortName evidence="10">AdoMetDC</shortName>
        <shortName evidence="10">SAMDC</shortName>
        <ecNumber evidence="10">4.1.1.50</ecNumber>
    </recommendedName>
    <component>
        <recommendedName>
            <fullName evidence="10">S-adenosylmethionine decarboxylase beta chain</fullName>
        </recommendedName>
    </component>
    <component>
        <recommendedName>
            <fullName evidence="10">S-adenosylmethionine decarboxylase alpha chain</fullName>
        </recommendedName>
    </component>
</protein>
<proteinExistence type="inferred from homology"/>
<evidence type="ECO:0000313" key="11">
    <source>
        <dbReference type="EMBL" id="SFL93253.1"/>
    </source>
</evidence>
<evidence type="ECO:0000313" key="12">
    <source>
        <dbReference type="Proteomes" id="UP000199668"/>
    </source>
</evidence>
<keyword evidence="3 10" id="KW-0068">Autocatalytic cleavage</keyword>
<keyword evidence="5 10" id="KW-0620">Polyamine biosynthesis</keyword>
<dbReference type="OrthoDB" id="9793120at2"/>
<keyword evidence="1 10" id="KW-0949">S-adenosyl-L-methionine</keyword>
<keyword evidence="2 10" id="KW-0210">Decarboxylase</keyword>
<dbReference type="Proteomes" id="UP000199668">
    <property type="component" value="Unassembled WGS sequence"/>
</dbReference>
<dbReference type="InterPro" id="IPR042286">
    <property type="entry name" value="AdoMetDC_C"/>
</dbReference>
<dbReference type="GO" id="GO:0004014">
    <property type="term" value="F:adenosylmethionine decarboxylase activity"/>
    <property type="evidence" value="ECO:0007669"/>
    <property type="project" value="UniProtKB-UniRule"/>
</dbReference>
<dbReference type="NCBIfam" id="TIGR03330">
    <property type="entry name" value="SAM_DCase_Bsu"/>
    <property type="match status" value="1"/>
</dbReference>
<dbReference type="Gene3D" id="3.30.360.110">
    <property type="entry name" value="S-adenosylmethionine decarboxylase domain"/>
    <property type="match status" value="1"/>
</dbReference>
<dbReference type="GO" id="GO:0008295">
    <property type="term" value="P:spermidine biosynthetic process"/>
    <property type="evidence" value="ECO:0007669"/>
    <property type="project" value="UniProtKB-UniRule"/>
</dbReference>
<sequence>MEYTTEGTHDIADFWGCSFSLLNDEHQLTTYIKEAAAKAGADVLSVQSHHFDPQGVTVLAMLSESHMSIHTYPEKGFCGIDCYTCGASIDSGAAVAHLKACLAPSGIQRRLLNRGTGDIVESEGVS</sequence>
<evidence type="ECO:0000256" key="5">
    <source>
        <dbReference type="ARBA" id="ARBA00023115"/>
    </source>
</evidence>
<dbReference type="STRING" id="266892.SAMN04488054_108103"/>
<evidence type="ECO:0000256" key="2">
    <source>
        <dbReference type="ARBA" id="ARBA00022793"/>
    </source>
</evidence>
<reference evidence="11 12" key="1">
    <citation type="submission" date="2016-10" db="EMBL/GenBank/DDBJ databases">
        <authorList>
            <person name="de Groot N.N."/>
        </authorList>
    </citation>
    <scope>NUCLEOTIDE SEQUENCE [LARGE SCALE GENOMIC DNA]</scope>
    <source>
        <strain evidence="11 12">CGMCC 1.6134</strain>
    </source>
</reference>
<evidence type="ECO:0000256" key="4">
    <source>
        <dbReference type="ARBA" id="ARBA00023066"/>
    </source>
</evidence>
<evidence type="ECO:0000256" key="3">
    <source>
        <dbReference type="ARBA" id="ARBA00022813"/>
    </source>
</evidence>
<comment type="catalytic activity">
    <reaction evidence="10">
        <text>S-adenosyl-L-methionine + H(+) = S-adenosyl 3-(methylsulfanyl)propylamine + CO2</text>
        <dbReference type="Rhea" id="RHEA:15981"/>
        <dbReference type="ChEBI" id="CHEBI:15378"/>
        <dbReference type="ChEBI" id="CHEBI:16526"/>
        <dbReference type="ChEBI" id="CHEBI:57443"/>
        <dbReference type="ChEBI" id="CHEBI:59789"/>
        <dbReference type="EC" id="4.1.1.50"/>
    </reaction>
</comment>
<comment type="pathway">
    <text evidence="10">Amine and polyamine biosynthesis; S-adenosylmethioninamine biosynthesis; S-adenosylmethioninamine from S-adenosyl-L-methionine: step 1/1.</text>
</comment>
<comment type="function">
    <text evidence="10">Catalyzes the decarboxylation of S-adenosylmethionine to S-adenosylmethioninamine (dcAdoMet), the propylamine donor required for the synthesis of the polyamines spermine and spermidine from the diamine putrescine.</text>
</comment>
<name>A0A1I4LR12_9BACI</name>
<keyword evidence="12" id="KW-1185">Reference proteome</keyword>
<dbReference type="HAMAP" id="MF_00464">
    <property type="entry name" value="AdoMetDC_1"/>
    <property type="match status" value="1"/>
</dbReference>
<dbReference type="RefSeq" id="WP_090926658.1">
    <property type="nucleotide sequence ID" value="NZ_FOTY01000008.1"/>
</dbReference>
<dbReference type="PANTHER" id="PTHR33866:SF2">
    <property type="entry name" value="S-ADENOSYLMETHIONINE DECARBOXYLASE PROENZYME"/>
    <property type="match status" value="1"/>
</dbReference>
<dbReference type="Pfam" id="PF02675">
    <property type="entry name" value="AdoMet_dc"/>
    <property type="match status" value="1"/>
</dbReference>
<feature type="modified residue" description="Pyruvic acid (Ser); by autocatalysis" evidence="10">
    <location>
        <position position="65"/>
    </location>
</feature>
<keyword evidence="6 10" id="KW-0865">Zymogen</keyword>
<feature type="active site" description="Schiff-base intermediate with substrate; via pyruvic acid" evidence="10">
    <location>
        <position position="65"/>
    </location>
</feature>
<feature type="site" description="Cleavage (non-hydrolytic); by autolysis" evidence="10">
    <location>
        <begin position="64"/>
        <end position="65"/>
    </location>
</feature>
<evidence type="ECO:0000256" key="10">
    <source>
        <dbReference type="HAMAP-Rule" id="MF_00464"/>
    </source>
</evidence>
<dbReference type="InterPro" id="IPR042284">
    <property type="entry name" value="AdoMetDC_N"/>
</dbReference>
<dbReference type="AlphaFoldDB" id="A0A1I4LR12"/>
<accession>A0A1I4LR12</accession>
<evidence type="ECO:0000256" key="8">
    <source>
        <dbReference type="ARBA" id="ARBA00023270"/>
    </source>
</evidence>
<evidence type="ECO:0000256" key="7">
    <source>
        <dbReference type="ARBA" id="ARBA00023239"/>
    </source>
</evidence>
<keyword evidence="9 10" id="KW-0670">Pyruvate</keyword>
<dbReference type="EC" id="4.1.1.50" evidence="10"/>
<dbReference type="GO" id="GO:0005829">
    <property type="term" value="C:cytosol"/>
    <property type="evidence" value="ECO:0007669"/>
    <property type="project" value="TreeGrafter"/>
</dbReference>
<dbReference type="EMBL" id="FOTY01000008">
    <property type="protein sequence ID" value="SFL93253.1"/>
    <property type="molecule type" value="Genomic_DNA"/>
</dbReference>
<feature type="chain" id="PRO_5023246466" description="S-adenosylmethionine decarboxylase beta chain" evidence="10">
    <location>
        <begin position="1"/>
        <end position="64"/>
    </location>
</feature>
<comment type="PTM">
    <text evidence="10">Is synthesized initially as an inactive proenzyme. Formation of the active enzyme involves a self-maturation process in which the active site pyruvoyl group is generated from an internal serine residue via an autocatalytic post-translational modification. Two non-identical subunits are generated from the proenzyme in this reaction, and the pyruvate is formed at the N-terminus of the alpha chain, which is derived from the carboxyl end of the proenzyme. The post-translation cleavage follows an unusual pathway, termed non-hydrolytic serinolysis, in which the side chain hydroxyl group of the serine supplies its oxygen atom to form the C-terminus of the beta chain, while the remainder of the serine residue undergoes an oxidative deamination to produce ammonia and the pyruvoyl group blocking the N-terminus of the alpha chain.</text>
</comment>
<gene>
    <name evidence="10" type="primary">speH</name>
    <name evidence="11" type="ORF">SAMN04488054_108103</name>
</gene>
<evidence type="ECO:0000256" key="6">
    <source>
        <dbReference type="ARBA" id="ARBA00023145"/>
    </source>
</evidence>
<organism evidence="11 12">
    <name type="scientific">Salibacterium qingdaonense</name>
    <dbReference type="NCBI Taxonomy" id="266892"/>
    <lineage>
        <taxon>Bacteria</taxon>
        <taxon>Bacillati</taxon>
        <taxon>Bacillota</taxon>
        <taxon>Bacilli</taxon>
        <taxon>Bacillales</taxon>
        <taxon>Bacillaceae</taxon>
    </lineage>
</organism>
<dbReference type="Gene3D" id="3.30.160.750">
    <property type="match status" value="1"/>
</dbReference>
<comment type="similarity">
    <text evidence="10">Belongs to the prokaryotic AdoMetDC family. Type 1 subfamily.</text>
</comment>
<evidence type="ECO:0000256" key="9">
    <source>
        <dbReference type="ARBA" id="ARBA00023317"/>
    </source>
</evidence>
<feature type="active site" description="Proton acceptor; for processing activity" evidence="10">
    <location>
        <position position="70"/>
    </location>
</feature>
<dbReference type="UniPathway" id="UPA00331">
    <property type="reaction ID" value="UER00451"/>
</dbReference>
<keyword evidence="8 10" id="KW-0704">Schiff base</keyword>
<feature type="active site" description="Proton donor; for catalytic activity" evidence="10">
    <location>
        <position position="85"/>
    </location>
</feature>
<dbReference type="InterPro" id="IPR016067">
    <property type="entry name" value="S-AdoMet_deCO2ase_core"/>
</dbReference>